<feature type="region of interest" description="Disordered" evidence="1">
    <location>
        <begin position="398"/>
        <end position="423"/>
    </location>
</feature>
<feature type="domain" description="Helicase HerA central" evidence="2">
    <location>
        <begin position="207"/>
        <end position="509"/>
    </location>
</feature>
<dbReference type="EMBL" id="BIXY01000109">
    <property type="protein sequence ID" value="GCF11393.1"/>
    <property type="molecule type" value="Genomic_DNA"/>
</dbReference>
<dbReference type="RefSeq" id="WP_149404224.1">
    <property type="nucleotide sequence ID" value="NZ_BIXY01000109.1"/>
</dbReference>
<dbReference type="InterPro" id="IPR002789">
    <property type="entry name" value="HerA_central"/>
</dbReference>
<proteinExistence type="predicted"/>
<reference evidence="3 4" key="1">
    <citation type="submission" date="2019-01" db="EMBL/GenBank/DDBJ databases">
        <title>Draft genome sequence of Dictyobacter sp. Uno17.</title>
        <authorList>
            <person name="Wang C.M."/>
            <person name="Zheng Y."/>
            <person name="Sakai Y."/>
            <person name="Abe K."/>
            <person name="Yokota A."/>
            <person name="Yabe S."/>
        </authorList>
    </citation>
    <scope>NUCLEOTIDE SEQUENCE [LARGE SCALE GENOMIC DNA]</scope>
    <source>
        <strain evidence="3 4">Uno17</strain>
    </source>
</reference>
<dbReference type="AlphaFoldDB" id="A0A5A5TK40"/>
<keyword evidence="4" id="KW-1185">Reference proteome</keyword>
<comment type="caution">
    <text evidence="3">The sequence shown here is derived from an EMBL/GenBank/DDBJ whole genome shotgun (WGS) entry which is preliminary data.</text>
</comment>
<dbReference type="Gene3D" id="3.40.50.300">
    <property type="entry name" value="P-loop containing nucleotide triphosphate hydrolases"/>
    <property type="match status" value="2"/>
</dbReference>
<evidence type="ECO:0000259" key="2">
    <source>
        <dbReference type="Pfam" id="PF01935"/>
    </source>
</evidence>
<protein>
    <recommendedName>
        <fullName evidence="2">Helicase HerA central domain-containing protein</fullName>
    </recommendedName>
</protein>
<gene>
    <name evidence="3" type="ORF">KDI_49570</name>
</gene>
<dbReference type="PANTHER" id="PTHR42957:SF1">
    <property type="entry name" value="HELICASE MJ1565-RELATED"/>
    <property type="match status" value="1"/>
</dbReference>
<feature type="compositionally biased region" description="Basic and acidic residues" evidence="1">
    <location>
        <begin position="398"/>
        <end position="417"/>
    </location>
</feature>
<sequence>MLSWDSQDHERQVEEQGPYSDESPLLDEDVIMSMKREFVGPRTADIEHHLAVYEAMPGSDEIYPQALSGPEPIAFVHFDVSTAKNNVIEALIHRDDLASIDRGLYVKIDSHMDSRNYSGRIVEGPFFDPDVLKRDSTPVQFIILNQGQGKVLSLPEYHGRMQIEILGEEINGLLVPATRRPHPASPVFPYGSSMMVDMLNLNGNILLGRLDTYEDVFVNIDGDNKNVLPRNMLIVGTVGSGKSNTNQVLIEETLNAGYAQVVVDPEGEYTLMDQPVAQEGIEATLDLYERKPCGVKQMKVYRPPRCSSKREGAIEFSVPFDSLSPELIVEITDMIDNQARRFTFLYEQAIALLRKQARLTESIFGEDEADLSRGYPGITLELLLSMLRQEISHYEYKRIHGDQDRGRKTTKKPKDEPTPIEEPLPASELDFYCRQYQLKPLIEDYPDLSSYRGLLKKLRELHLTRLFDRTNAEELKMEMLSSPGQLSVLDMSDCDDRQVKNIIIADLLARMYRYKMELSEKTNKERKIIITLEEAHGFVSRENKDKMGQTLSQLQRIARRGRKRWLILHFVTQSPQHLPSELFELANNKIIHQTTGTENLRVLKLAAGTVNEGIWDDVPSLGIGRAIVVSSQYPHPIVVRFRPAASQRNYML</sequence>
<evidence type="ECO:0000313" key="3">
    <source>
        <dbReference type="EMBL" id="GCF11393.1"/>
    </source>
</evidence>
<name>A0A5A5TK40_9CHLR</name>
<evidence type="ECO:0000313" key="4">
    <source>
        <dbReference type="Proteomes" id="UP000322530"/>
    </source>
</evidence>
<dbReference type="PANTHER" id="PTHR42957">
    <property type="entry name" value="HELICASE MJ1565-RELATED"/>
    <property type="match status" value="1"/>
</dbReference>
<dbReference type="InterPro" id="IPR008571">
    <property type="entry name" value="HerA-like"/>
</dbReference>
<dbReference type="InterPro" id="IPR027417">
    <property type="entry name" value="P-loop_NTPase"/>
</dbReference>
<dbReference type="Pfam" id="PF01935">
    <property type="entry name" value="DUF87"/>
    <property type="match status" value="1"/>
</dbReference>
<evidence type="ECO:0000256" key="1">
    <source>
        <dbReference type="SAM" id="MobiDB-lite"/>
    </source>
</evidence>
<organism evidence="3 4">
    <name type="scientific">Dictyobacter arantiisoli</name>
    <dbReference type="NCBI Taxonomy" id="2014874"/>
    <lineage>
        <taxon>Bacteria</taxon>
        <taxon>Bacillati</taxon>
        <taxon>Chloroflexota</taxon>
        <taxon>Ktedonobacteria</taxon>
        <taxon>Ktedonobacterales</taxon>
        <taxon>Dictyobacteraceae</taxon>
        <taxon>Dictyobacter</taxon>
    </lineage>
</organism>
<dbReference type="Proteomes" id="UP000322530">
    <property type="component" value="Unassembled WGS sequence"/>
</dbReference>
<dbReference type="OrthoDB" id="9806951at2"/>
<accession>A0A5A5TK40</accession>
<dbReference type="SUPFAM" id="SSF52540">
    <property type="entry name" value="P-loop containing nucleoside triphosphate hydrolases"/>
    <property type="match status" value="1"/>
</dbReference>
<feature type="compositionally biased region" description="Basic and acidic residues" evidence="1">
    <location>
        <begin position="1"/>
        <end position="14"/>
    </location>
</feature>
<feature type="region of interest" description="Disordered" evidence="1">
    <location>
        <begin position="1"/>
        <end position="24"/>
    </location>
</feature>